<dbReference type="InterPro" id="IPR043132">
    <property type="entry name" value="BCAT-like_C"/>
</dbReference>
<name>A0A1D9DYQ7_9MICO</name>
<organism evidence="1 2">
    <name type="scientific">Candidatus Rhodoluna planktonica</name>
    <dbReference type="NCBI Taxonomy" id="535712"/>
    <lineage>
        <taxon>Bacteria</taxon>
        <taxon>Bacillati</taxon>
        <taxon>Actinomycetota</taxon>
        <taxon>Actinomycetes</taxon>
        <taxon>Micrococcales</taxon>
        <taxon>Microbacteriaceae</taxon>
        <taxon>Luna cluster</taxon>
        <taxon>Luna-1 subcluster</taxon>
        <taxon>Rhodoluna</taxon>
    </lineage>
</organism>
<dbReference type="AlphaFoldDB" id="A0A1D9DYQ7"/>
<dbReference type="InterPro" id="IPR001544">
    <property type="entry name" value="Aminotrans_IV"/>
</dbReference>
<evidence type="ECO:0008006" key="3">
    <source>
        <dbReference type="Google" id="ProtNLM"/>
    </source>
</evidence>
<dbReference type="InterPro" id="IPR036038">
    <property type="entry name" value="Aminotransferase-like"/>
</dbReference>
<evidence type="ECO:0000313" key="1">
    <source>
        <dbReference type="EMBL" id="AOY55943.1"/>
    </source>
</evidence>
<gene>
    <name evidence="1" type="ORF">A4Z71_02890</name>
</gene>
<dbReference type="EMBL" id="CP015208">
    <property type="protein sequence ID" value="AOY55943.1"/>
    <property type="molecule type" value="Genomic_DNA"/>
</dbReference>
<dbReference type="STRING" id="535712.A4Z71_02890"/>
<sequence length="262" mass="29900">MDFGQVFRFVDDNLVSVKSTTGDPELAAADSWLVEEGRIRSLGMHFDRFAEWALQASPQSGEILPRFFNSVIEALPETGRWFPRIELHSELSQDQFFLRLRPAPAQLGEIVLWTLPEADPRRYPRIKGPDLSLCMQLRRRAQLHHADEAVLLDAEGFIREGALSSLVWWRDQTLCAVDDETEWLPSVTRNEVFQIADSLGITTRFEKVTPNDLSGLEIWALSSLQGIRPVSAWIENTVADANLQRLEQFQRRLRLFASVPSL</sequence>
<keyword evidence="2" id="KW-1185">Reference proteome</keyword>
<proteinExistence type="predicted"/>
<dbReference type="Pfam" id="PF01063">
    <property type="entry name" value="Aminotran_4"/>
    <property type="match status" value="1"/>
</dbReference>
<dbReference type="KEGG" id="rpla:A4Z71_02890"/>
<dbReference type="GO" id="GO:0003824">
    <property type="term" value="F:catalytic activity"/>
    <property type="evidence" value="ECO:0007669"/>
    <property type="project" value="InterPro"/>
</dbReference>
<dbReference type="SUPFAM" id="SSF56752">
    <property type="entry name" value="D-aminoacid aminotransferase-like PLP-dependent enzymes"/>
    <property type="match status" value="1"/>
</dbReference>
<dbReference type="Proteomes" id="UP000243784">
    <property type="component" value="Chromosome"/>
</dbReference>
<evidence type="ECO:0000313" key="2">
    <source>
        <dbReference type="Proteomes" id="UP000243784"/>
    </source>
</evidence>
<protein>
    <recommendedName>
        <fullName evidence="3">Aminotransferase class IV</fullName>
    </recommendedName>
</protein>
<reference evidence="1 2" key="1">
    <citation type="journal article" date="2016" name="Biochim. Biophys. Acta">
        <title>Photochemical characterization of actinorhodopsin and its functional existence in the natural host.</title>
        <authorList>
            <person name="Nakamura S."/>
            <person name="Kikukawa T."/>
            <person name="Tamogami J."/>
            <person name="Kamiya M."/>
            <person name="Aizawa T."/>
            <person name="Hahn M.W."/>
            <person name="Ihara K."/>
            <person name="Kamo N."/>
            <person name="Demura M."/>
        </authorList>
    </citation>
    <scope>NUCLEOTIDE SEQUENCE [LARGE SCALE GENOMIC DNA]</scope>
    <source>
        <strain evidence="1 2">MWH-Dar1</strain>
    </source>
</reference>
<accession>A0A1D9DYQ7</accession>
<dbReference type="Gene3D" id="3.20.10.10">
    <property type="entry name" value="D-amino Acid Aminotransferase, subunit A, domain 2"/>
    <property type="match status" value="1"/>
</dbReference>